<dbReference type="AlphaFoldDB" id="A0A0A0IG97"/>
<dbReference type="Gene3D" id="3.40.630.10">
    <property type="entry name" value="Zn peptidases"/>
    <property type="match status" value="2"/>
</dbReference>
<dbReference type="GO" id="GO:0005829">
    <property type="term" value="C:cytosol"/>
    <property type="evidence" value="ECO:0007669"/>
    <property type="project" value="TreeGrafter"/>
</dbReference>
<dbReference type="SUPFAM" id="SSF53187">
    <property type="entry name" value="Zn-dependent exopeptidases"/>
    <property type="match status" value="1"/>
</dbReference>
<evidence type="ECO:0000256" key="14">
    <source>
        <dbReference type="ARBA" id="ARBA00075285"/>
    </source>
</evidence>
<evidence type="ECO:0000259" key="18">
    <source>
        <dbReference type="Pfam" id="PF07687"/>
    </source>
</evidence>
<evidence type="ECO:0000256" key="12">
    <source>
        <dbReference type="ARBA" id="ARBA00061423"/>
    </source>
</evidence>
<evidence type="ECO:0000313" key="19">
    <source>
        <dbReference type="EMBL" id="KGM98595.1"/>
    </source>
</evidence>
<dbReference type="CDD" id="cd03890">
    <property type="entry name" value="M20_pepD"/>
    <property type="match status" value="1"/>
</dbReference>
<keyword evidence="6" id="KW-0862">Zinc</keyword>
<evidence type="ECO:0000256" key="15">
    <source>
        <dbReference type="ARBA" id="ARBA00076004"/>
    </source>
</evidence>
<evidence type="ECO:0000313" key="20">
    <source>
        <dbReference type="Proteomes" id="UP000030014"/>
    </source>
</evidence>
<keyword evidence="3" id="KW-0645">Protease</keyword>
<dbReference type="PIRSF" id="PIRSF016599">
    <property type="entry name" value="Xaa-His_dipept"/>
    <property type="match status" value="1"/>
</dbReference>
<evidence type="ECO:0000256" key="16">
    <source>
        <dbReference type="ARBA" id="ARBA00077688"/>
    </source>
</evidence>
<sequence length="488" mass="54799">MINLNNIIGKLSCNRVFKYFKEISNIPRASGNEKAISDYLFNFAKEHQLEVKQDKALNIVIKKQATRGYENAPSVILQGHMDMVCEKNKDVEHDFSKDPIKFIVEGDYITARGTTLGADDGIAIAYFLAILENNDLQHPLLEVLITTQEENGMGGVSKVSKEDLSGEILINVDSEEEGKLLVSCAGGIRNIVRLTVEVEDRKEGFKPYKIFVHGLKGGHSGMDIKKGRGNSNKLMGRILNYISNKMELFIADINGGLKSNAIPRESEAIVFVKESNKQKLKDVINYCNEVFKKELNISDSDVTVNLESGEEKSYRIFSKALTNKIITVLMLMPQGVQSMSQNIKGLVESSINLGVVKTKEDEVTFESAIRSSVKTLKENTVNQIEVLCDSIDAAMTIYADYPAWEYKEKSYIRDLFISVYEDLYNEKPEITAVHAGIECGILKEILGDIDMISFGPNMYDVHTPNERVSISSVERNYDYLIEVLKRIK</sequence>
<evidence type="ECO:0000256" key="7">
    <source>
        <dbReference type="ARBA" id="ARBA00023049"/>
    </source>
</evidence>
<dbReference type="FunFam" id="3.40.630.10:FF:000072">
    <property type="entry name" value="Aminoacyl-histidine dipeptidase"/>
    <property type="match status" value="1"/>
</dbReference>
<comment type="cofactor">
    <cofactor evidence="1">
        <name>Co(2+)</name>
        <dbReference type="ChEBI" id="CHEBI:48828"/>
    </cofactor>
</comment>
<evidence type="ECO:0000256" key="8">
    <source>
        <dbReference type="ARBA" id="ARBA00023285"/>
    </source>
</evidence>
<dbReference type="GO" id="GO:0046872">
    <property type="term" value="F:metal ion binding"/>
    <property type="evidence" value="ECO:0007669"/>
    <property type="project" value="UniProtKB-KW"/>
</dbReference>
<evidence type="ECO:0000256" key="2">
    <source>
        <dbReference type="ARBA" id="ARBA00001947"/>
    </source>
</evidence>
<keyword evidence="8" id="KW-0170">Cobalt</keyword>
<evidence type="ECO:0000256" key="11">
    <source>
        <dbReference type="ARBA" id="ARBA00044252"/>
    </source>
</evidence>
<dbReference type="InterPro" id="IPR001160">
    <property type="entry name" value="Peptidase_M20C"/>
</dbReference>
<evidence type="ECO:0000256" key="4">
    <source>
        <dbReference type="ARBA" id="ARBA00022723"/>
    </source>
</evidence>
<dbReference type="FunFam" id="3.40.630.10:FF:000015">
    <property type="entry name" value="Aminoacyl-histidine dipeptidase PepD"/>
    <property type="match status" value="1"/>
</dbReference>
<organism evidence="19 20">
    <name type="scientific">Clostridium botulinum C/D str. DC5</name>
    <dbReference type="NCBI Taxonomy" id="1443128"/>
    <lineage>
        <taxon>Bacteria</taxon>
        <taxon>Bacillati</taxon>
        <taxon>Bacillota</taxon>
        <taxon>Clostridia</taxon>
        <taxon>Eubacteriales</taxon>
        <taxon>Clostridiaceae</taxon>
        <taxon>Clostridium</taxon>
    </lineage>
</organism>
<comment type="caution">
    <text evidence="19">The sequence shown here is derived from an EMBL/GenBank/DDBJ whole genome shotgun (WGS) entry which is preliminary data.</text>
</comment>
<dbReference type="Pfam" id="PF01546">
    <property type="entry name" value="Peptidase_M20"/>
    <property type="match status" value="1"/>
</dbReference>
<dbReference type="InterPro" id="IPR002933">
    <property type="entry name" value="Peptidase_M20"/>
</dbReference>
<comment type="similarity">
    <text evidence="12">Belongs to the peptidase M20C family.</text>
</comment>
<evidence type="ECO:0000256" key="17">
    <source>
        <dbReference type="ARBA" id="ARBA00078074"/>
    </source>
</evidence>
<dbReference type="EMBL" id="JDRY01000050">
    <property type="protein sequence ID" value="KGM98595.1"/>
    <property type="molecule type" value="Genomic_DNA"/>
</dbReference>
<evidence type="ECO:0000256" key="3">
    <source>
        <dbReference type="ARBA" id="ARBA00022670"/>
    </source>
</evidence>
<evidence type="ECO:0000256" key="1">
    <source>
        <dbReference type="ARBA" id="ARBA00001941"/>
    </source>
</evidence>
<dbReference type="NCBIfam" id="TIGR01893">
    <property type="entry name" value="aa-his-dipept"/>
    <property type="match status" value="1"/>
</dbReference>
<gene>
    <name evidence="19" type="ORF">Z955_11010</name>
</gene>
<proteinExistence type="inferred from homology"/>
<comment type="catalytic activity">
    <reaction evidence="9">
        <text>Hydrolysis of dipeptides, preferentially hydrophobic dipeptides including prolyl amino acids.</text>
        <dbReference type="EC" id="3.4.13.18"/>
    </reaction>
</comment>
<evidence type="ECO:0000256" key="5">
    <source>
        <dbReference type="ARBA" id="ARBA00022801"/>
    </source>
</evidence>
<keyword evidence="7" id="KW-0482">Metalloprotease</keyword>
<dbReference type="GO" id="GO:0006508">
    <property type="term" value="P:proteolysis"/>
    <property type="evidence" value="ECO:0007669"/>
    <property type="project" value="UniProtKB-KW"/>
</dbReference>
<keyword evidence="5" id="KW-0378">Hydrolase</keyword>
<evidence type="ECO:0000256" key="6">
    <source>
        <dbReference type="ARBA" id="ARBA00022833"/>
    </source>
</evidence>
<dbReference type="InterPro" id="IPR011650">
    <property type="entry name" value="Peptidase_M20_dimer"/>
</dbReference>
<feature type="domain" description="Peptidase M20 dimerisation" evidence="18">
    <location>
        <begin position="214"/>
        <end position="295"/>
    </location>
</feature>
<dbReference type="Pfam" id="PF07687">
    <property type="entry name" value="M20_dimer"/>
    <property type="match status" value="1"/>
</dbReference>
<dbReference type="GO" id="GO:0070573">
    <property type="term" value="F:metallodipeptidase activity"/>
    <property type="evidence" value="ECO:0007669"/>
    <property type="project" value="TreeGrafter"/>
</dbReference>
<comment type="cofactor">
    <cofactor evidence="2">
        <name>Zn(2+)</name>
        <dbReference type="ChEBI" id="CHEBI:29105"/>
    </cofactor>
</comment>
<dbReference type="PANTHER" id="PTHR43501">
    <property type="entry name" value="CYTOSOL NON-SPECIFIC DIPEPTIDASE"/>
    <property type="match status" value="1"/>
</dbReference>
<accession>A0A0A0IG97</accession>
<protein>
    <recommendedName>
        <fullName evidence="13">Cytosol non-specific dipeptidase</fullName>
        <ecNumber evidence="10">3.4.13.18</ecNumber>
    </recommendedName>
    <alternativeName>
        <fullName evidence="16">Aminoacyl-histidine dipeptidase</fullName>
    </alternativeName>
    <alternativeName>
        <fullName evidence="15">Beta-alanyl-histidine dipeptidase</fullName>
    </alternativeName>
    <alternativeName>
        <fullName evidence="14">Carnosinase</fullName>
    </alternativeName>
    <alternativeName>
        <fullName evidence="11">Peptidase D</fullName>
    </alternativeName>
    <alternativeName>
        <fullName evidence="17">Xaa-His dipeptidase</fullName>
    </alternativeName>
</protein>
<evidence type="ECO:0000256" key="10">
    <source>
        <dbReference type="ARBA" id="ARBA00038976"/>
    </source>
</evidence>
<dbReference type="EC" id="3.4.13.18" evidence="10"/>
<keyword evidence="4" id="KW-0479">Metal-binding</keyword>
<evidence type="ECO:0000256" key="13">
    <source>
        <dbReference type="ARBA" id="ARBA00071271"/>
    </source>
</evidence>
<dbReference type="PRINTS" id="PR00934">
    <property type="entry name" value="XHISDIPTASE"/>
</dbReference>
<name>A0A0A0IG97_CLOBO</name>
<dbReference type="RefSeq" id="WP_039259735.1">
    <property type="nucleotide sequence ID" value="NZ_JDRY01000050.1"/>
</dbReference>
<reference evidence="19 20" key="1">
    <citation type="submission" date="2014-01" db="EMBL/GenBank/DDBJ databases">
        <title>Plasmidome dynamics in the species complex Clostridium novyi sensu lato converts strains of independent lineages into distinctly different pathogens.</title>
        <authorList>
            <person name="Skarin H."/>
            <person name="Segerman B."/>
        </authorList>
    </citation>
    <scope>NUCLEOTIDE SEQUENCE [LARGE SCALE GENOMIC DNA]</scope>
    <source>
        <strain evidence="19 20">DC5</strain>
    </source>
</reference>
<dbReference type="PANTHER" id="PTHR43501:SF1">
    <property type="entry name" value="CYTOSOL NON-SPECIFIC DIPEPTIDASE"/>
    <property type="match status" value="1"/>
</dbReference>
<dbReference type="Proteomes" id="UP000030014">
    <property type="component" value="Unassembled WGS sequence"/>
</dbReference>
<evidence type="ECO:0000256" key="9">
    <source>
        <dbReference type="ARBA" id="ARBA00036421"/>
    </source>
</evidence>